<proteinExistence type="predicted"/>
<dbReference type="EMBL" id="CAJOBH010252995">
    <property type="protein sequence ID" value="CAF5142791.1"/>
    <property type="molecule type" value="Genomic_DNA"/>
</dbReference>
<dbReference type="AlphaFoldDB" id="A0A8S3FWS6"/>
<evidence type="ECO:0000313" key="1">
    <source>
        <dbReference type="EMBL" id="CAF5142791.1"/>
    </source>
</evidence>
<sequence length="74" mass="8579">MLNSTTTPSVRILPNNKVYRQLFDAQVQLSDAYNRVRNNQLSRSVNIISQPESIPLVRNIRPHANMERFQNISL</sequence>
<comment type="caution">
    <text evidence="1">The sequence shown here is derived from an EMBL/GenBank/DDBJ whole genome shotgun (WGS) entry which is preliminary data.</text>
</comment>
<accession>A0A8S3FWS6</accession>
<dbReference type="EMBL" id="CAJOBJ010356266">
    <property type="protein sequence ID" value="CAF5214518.1"/>
    <property type="molecule type" value="Genomic_DNA"/>
</dbReference>
<dbReference type="Proteomes" id="UP000681967">
    <property type="component" value="Unassembled WGS sequence"/>
</dbReference>
<name>A0A8S3FWS6_9BILA</name>
<dbReference type="Proteomes" id="UP000681720">
    <property type="component" value="Unassembled WGS sequence"/>
</dbReference>
<organism evidence="1 3">
    <name type="scientific">Rotaria magnacalcarata</name>
    <dbReference type="NCBI Taxonomy" id="392030"/>
    <lineage>
        <taxon>Eukaryota</taxon>
        <taxon>Metazoa</taxon>
        <taxon>Spiralia</taxon>
        <taxon>Gnathifera</taxon>
        <taxon>Rotifera</taxon>
        <taxon>Eurotatoria</taxon>
        <taxon>Bdelloidea</taxon>
        <taxon>Philodinida</taxon>
        <taxon>Philodinidae</taxon>
        <taxon>Rotaria</taxon>
    </lineage>
</organism>
<gene>
    <name evidence="1" type="ORF">BYL167_LOCUS70528</name>
    <name evidence="2" type="ORF">GIL414_LOCUS80988</name>
</gene>
<protein>
    <submittedName>
        <fullName evidence="1">Uncharacterized protein</fullName>
    </submittedName>
</protein>
<evidence type="ECO:0000313" key="2">
    <source>
        <dbReference type="EMBL" id="CAF5214518.1"/>
    </source>
</evidence>
<evidence type="ECO:0000313" key="3">
    <source>
        <dbReference type="Proteomes" id="UP000681967"/>
    </source>
</evidence>
<reference evidence="1" key="1">
    <citation type="submission" date="2021-02" db="EMBL/GenBank/DDBJ databases">
        <authorList>
            <person name="Nowell W R."/>
        </authorList>
    </citation>
    <scope>NUCLEOTIDE SEQUENCE</scope>
</reference>